<proteinExistence type="predicted"/>
<keyword evidence="1 3" id="KW-0808">Transferase</keyword>
<dbReference type="PANTHER" id="PTHR46401">
    <property type="entry name" value="GLYCOSYLTRANSFERASE WBBK-RELATED"/>
    <property type="match status" value="1"/>
</dbReference>
<reference evidence="3 4" key="1">
    <citation type="submission" date="2019-03" db="EMBL/GenBank/DDBJ databases">
        <title>Draft genome sequence of an environmental Acinetobacter seifertii from Brazil.</title>
        <authorList>
            <person name="Furlan J.P.R."/>
            <person name="Stehling E.G."/>
        </authorList>
    </citation>
    <scope>NUCLEOTIDE SEQUENCE [LARGE SCALE GENOMIC DNA]</scope>
    <source>
        <strain evidence="3 4">SAb133</strain>
    </source>
</reference>
<dbReference type="SUPFAM" id="SSF53756">
    <property type="entry name" value="UDP-Glycosyltransferase/glycogen phosphorylase"/>
    <property type="match status" value="1"/>
</dbReference>
<dbReference type="Proteomes" id="UP000297445">
    <property type="component" value="Unassembled WGS sequence"/>
</dbReference>
<name>A0A5E9PMF1_9GAMM</name>
<dbReference type="GO" id="GO:0016757">
    <property type="term" value="F:glycosyltransferase activity"/>
    <property type="evidence" value="ECO:0007669"/>
    <property type="project" value="InterPro"/>
</dbReference>
<protein>
    <submittedName>
        <fullName evidence="3">Glycosyltransferase family 1 protein</fullName>
    </submittedName>
</protein>
<dbReference type="CDD" id="cd03801">
    <property type="entry name" value="GT4_PimA-like"/>
    <property type="match status" value="1"/>
</dbReference>
<evidence type="ECO:0000256" key="1">
    <source>
        <dbReference type="ARBA" id="ARBA00022679"/>
    </source>
</evidence>
<dbReference type="RefSeq" id="WP_134263432.1">
    <property type="nucleotide sequence ID" value="NZ_SNSA01000009.1"/>
</dbReference>
<dbReference type="AlphaFoldDB" id="A0A5E9PMF1"/>
<feature type="domain" description="Glycosyl transferase family 1" evidence="2">
    <location>
        <begin position="252"/>
        <end position="344"/>
    </location>
</feature>
<dbReference type="InterPro" id="IPR001296">
    <property type="entry name" value="Glyco_trans_1"/>
</dbReference>
<dbReference type="PANTHER" id="PTHR46401:SF2">
    <property type="entry name" value="GLYCOSYLTRANSFERASE WBBK-RELATED"/>
    <property type="match status" value="1"/>
</dbReference>
<evidence type="ECO:0000313" key="4">
    <source>
        <dbReference type="Proteomes" id="UP000297445"/>
    </source>
</evidence>
<dbReference type="EMBL" id="SNSA01000009">
    <property type="protein sequence ID" value="TEU25766.1"/>
    <property type="molecule type" value="Genomic_DNA"/>
</dbReference>
<dbReference type="GO" id="GO:0009103">
    <property type="term" value="P:lipopolysaccharide biosynthetic process"/>
    <property type="evidence" value="ECO:0007669"/>
    <property type="project" value="TreeGrafter"/>
</dbReference>
<gene>
    <name evidence="3" type="ORF">E2R16_16720</name>
</gene>
<dbReference type="Pfam" id="PF00534">
    <property type="entry name" value="Glycos_transf_1"/>
    <property type="match status" value="1"/>
</dbReference>
<comment type="caution">
    <text evidence="3">The sequence shown here is derived from an EMBL/GenBank/DDBJ whole genome shotgun (WGS) entry which is preliminary data.</text>
</comment>
<accession>A0A5E9PMF1</accession>
<evidence type="ECO:0000313" key="3">
    <source>
        <dbReference type="EMBL" id="TEU25766.1"/>
    </source>
</evidence>
<sequence length="372" mass="43084">MNLIIDNSNLFAGGGIQVAISFLKDLKNLNFDHIYHVIQSPNMAKAFGEVDFPNNFKFYKLSENAAFSKKTRIQQVKSLEDKIKPDCIFTVFGPSYHKSNYPKLVGFAIPHIIYPDSPYFKKLSIKDKLYSKLLAYFKSYCFKKYSDALVFETQDAANIYKEKYSFNKNVFVANNTLNEIFNSPDEWQKIPLHLDNTFNIVYLTANYPHKNLTIIPSIIEILTNKFNFHNFKFILTINKNELNFPDHYDQYIKYIGKVSINQLANIYEQSNVAFIPTLLEVFSATYLEAMFMKKPIIASDFGFSRDICNNSAYFCEATNPTAYAEAIINLYNNPEKGKDLIEKGEINLKRFGTSLDRTKKYLNFIEQISNKK</sequence>
<dbReference type="Gene3D" id="3.40.50.2000">
    <property type="entry name" value="Glycogen Phosphorylase B"/>
    <property type="match status" value="2"/>
</dbReference>
<organism evidence="3 4">
    <name type="scientific">Acinetobacter seifertii</name>
    <dbReference type="NCBI Taxonomy" id="1530123"/>
    <lineage>
        <taxon>Bacteria</taxon>
        <taxon>Pseudomonadati</taxon>
        <taxon>Pseudomonadota</taxon>
        <taxon>Gammaproteobacteria</taxon>
        <taxon>Moraxellales</taxon>
        <taxon>Moraxellaceae</taxon>
        <taxon>Acinetobacter</taxon>
        <taxon>Acinetobacter calcoaceticus/baumannii complex</taxon>
    </lineage>
</organism>
<evidence type="ECO:0000259" key="2">
    <source>
        <dbReference type="Pfam" id="PF00534"/>
    </source>
</evidence>